<dbReference type="GO" id="GO:0003924">
    <property type="term" value="F:GTPase activity"/>
    <property type="evidence" value="ECO:0007669"/>
    <property type="project" value="InterPro"/>
</dbReference>
<dbReference type="eggNOG" id="COG0480">
    <property type="taxonomic scope" value="Bacteria"/>
</dbReference>
<dbReference type="InterPro" id="IPR027417">
    <property type="entry name" value="P-loop_NTPase"/>
</dbReference>
<dbReference type="InterPro" id="IPR014721">
    <property type="entry name" value="Ribsml_uS5_D2-typ_fold_subgr"/>
</dbReference>
<reference evidence="5 6" key="1">
    <citation type="journal article" date="2009" name="Stand. Genomic Sci.">
        <title>Complete genome sequence of Stackebrandtia nassauensis type strain (LLR-40K-21).</title>
        <authorList>
            <person name="Munk C."/>
            <person name="Lapidus A."/>
            <person name="Copeland A."/>
            <person name="Jando M."/>
            <person name="Mayilraj S."/>
            <person name="Glavina Del Rio T."/>
            <person name="Nolan M."/>
            <person name="Chen F."/>
            <person name="Lucas S."/>
            <person name="Tice H."/>
            <person name="Cheng J.F."/>
            <person name="Han C."/>
            <person name="Detter J.C."/>
            <person name="Bruce D."/>
            <person name="Goodwin L."/>
            <person name="Chain P."/>
            <person name="Pitluck S."/>
            <person name="Goker M."/>
            <person name="Ovchinikova G."/>
            <person name="Pati A."/>
            <person name="Ivanova N."/>
            <person name="Mavromatis K."/>
            <person name="Chen A."/>
            <person name="Palaniappan K."/>
            <person name="Land M."/>
            <person name="Hauser L."/>
            <person name="Chang Y.J."/>
            <person name="Jeffries C.D."/>
            <person name="Bristow J."/>
            <person name="Eisen J.A."/>
            <person name="Markowitz V."/>
            <person name="Hugenholtz P."/>
            <person name="Kyrpides N.C."/>
            <person name="Klenk H.P."/>
        </authorList>
    </citation>
    <scope>NUCLEOTIDE SEQUENCE [LARGE SCALE GENOMIC DNA]</scope>
    <source>
        <strain evidence="6">DSM 44728 / CIP 108903 / NRRL B-16338 / NBRC 102104 / LLR-40K-21</strain>
    </source>
</reference>
<dbReference type="Gene3D" id="3.40.50.300">
    <property type="entry name" value="P-loop containing nucleotide triphosphate hydrolases"/>
    <property type="match status" value="1"/>
</dbReference>
<dbReference type="InterPro" id="IPR031157">
    <property type="entry name" value="G_TR_CS"/>
</dbReference>
<evidence type="ECO:0000256" key="2">
    <source>
        <dbReference type="ARBA" id="ARBA00022917"/>
    </source>
</evidence>
<dbReference type="InterPro" id="IPR009000">
    <property type="entry name" value="Transl_B-barrel_sf"/>
</dbReference>
<dbReference type="HOGENOM" id="CLU_002794_4_2_11"/>
<dbReference type="GO" id="GO:0005525">
    <property type="term" value="F:GTP binding"/>
    <property type="evidence" value="ECO:0007669"/>
    <property type="project" value="UniProtKB-KW"/>
</dbReference>
<dbReference type="Gene3D" id="3.30.230.10">
    <property type="match status" value="1"/>
</dbReference>
<evidence type="ECO:0000256" key="1">
    <source>
        <dbReference type="ARBA" id="ARBA00022741"/>
    </source>
</evidence>
<dbReference type="SMART" id="SM00838">
    <property type="entry name" value="EFG_C"/>
    <property type="match status" value="1"/>
</dbReference>
<dbReference type="Pfam" id="PF00679">
    <property type="entry name" value="EFG_C"/>
    <property type="match status" value="1"/>
</dbReference>
<dbReference type="Gene3D" id="3.30.70.870">
    <property type="entry name" value="Elongation Factor G (Translational Gtpase), domain 3"/>
    <property type="match status" value="1"/>
</dbReference>
<proteinExistence type="predicted"/>
<dbReference type="SUPFAM" id="SSF50447">
    <property type="entry name" value="Translation proteins"/>
    <property type="match status" value="1"/>
</dbReference>
<dbReference type="KEGG" id="sna:Snas_1755"/>
<name>D3PY86_STANL</name>
<dbReference type="SMART" id="SM00889">
    <property type="entry name" value="EFG_IV"/>
    <property type="match status" value="1"/>
</dbReference>
<dbReference type="InterPro" id="IPR020568">
    <property type="entry name" value="Ribosomal_Su5_D2-typ_SF"/>
</dbReference>
<evidence type="ECO:0000313" key="6">
    <source>
        <dbReference type="Proteomes" id="UP000000844"/>
    </source>
</evidence>
<dbReference type="PROSITE" id="PS51722">
    <property type="entry name" value="G_TR_2"/>
    <property type="match status" value="1"/>
</dbReference>
<organism evidence="5 6">
    <name type="scientific">Stackebrandtia nassauensis (strain DSM 44728 / CIP 108903 / NRRL B-16338 / NBRC 102104 / LLR-40K-21)</name>
    <dbReference type="NCBI Taxonomy" id="446470"/>
    <lineage>
        <taxon>Bacteria</taxon>
        <taxon>Bacillati</taxon>
        <taxon>Actinomycetota</taxon>
        <taxon>Actinomycetes</taxon>
        <taxon>Glycomycetales</taxon>
        <taxon>Glycomycetaceae</taxon>
        <taxon>Stackebrandtia</taxon>
    </lineage>
</organism>
<dbReference type="STRING" id="446470.Snas_1755"/>
<dbReference type="InterPro" id="IPR035647">
    <property type="entry name" value="EFG_III/V"/>
</dbReference>
<dbReference type="PANTHER" id="PTHR43261:SF1">
    <property type="entry name" value="RIBOSOME-RELEASING FACTOR 2, MITOCHONDRIAL"/>
    <property type="match status" value="1"/>
</dbReference>
<evidence type="ECO:0000259" key="4">
    <source>
        <dbReference type="PROSITE" id="PS51722"/>
    </source>
</evidence>
<dbReference type="GO" id="GO:0032790">
    <property type="term" value="P:ribosome disassembly"/>
    <property type="evidence" value="ECO:0007669"/>
    <property type="project" value="TreeGrafter"/>
</dbReference>
<gene>
    <name evidence="5" type="ordered locus">Snas_1755</name>
</gene>
<dbReference type="SUPFAM" id="SSF52540">
    <property type="entry name" value="P-loop containing nucleoside triphosphate hydrolases"/>
    <property type="match status" value="1"/>
</dbReference>
<protein>
    <submittedName>
        <fullName evidence="5">Small GTP-binding protein</fullName>
    </submittedName>
</protein>
<evidence type="ECO:0000256" key="3">
    <source>
        <dbReference type="ARBA" id="ARBA00023134"/>
    </source>
</evidence>
<dbReference type="PRINTS" id="PR01037">
    <property type="entry name" value="TCRTETOQM"/>
</dbReference>
<feature type="domain" description="Tr-type G" evidence="4">
    <location>
        <begin position="1"/>
        <end position="249"/>
    </location>
</feature>
<dbReference type="PRINTS" id="PR00315">
    <property type="entry name" value="ELONGATNFCT"/>
</dbReference>
<dbReference type="NCBIfam" id="TIGR00231">
    <property type="entry name" value="small_GTP"/>
    <property type="match status" value="1"/>
</dbReference>
<dbReference type="Pfam" id="PF00009">
    <property type="entry name" value="GTP_EFTU"/>
    <property type="match status" value="1"/>
</dbReference>
<dbReference type="InterPro" id="IPR000795">
    <property type="entry name" value="T_Tr_GTP-bd_dom"/>
</dbReference>
<dbReference type="InterPro" id="IPR000640">
    <property type="entry name" value="EFG_V-like"/>
</dbReference>
<accession>D3PY86</accession>
<dbReference type="PANTHER" id="PTHR43261">
    <property type="entry name" value="TRANSLATION ELONGATION FACTOR G-RELATED"/>
    <property type="match status" value="1"/>
</dbReference>
<keyword evidence="1" id="KW-0547">Nucleotide-binding</keyword>
<sequence length="662" mass="71590">MTSLNLGIVAHVDAGKTSLTERLLYDAGVIDAVGRVDDGSTHTDSLALERQRGITIKSAVVSFALNGVDVNLIDTPGHPDFIAEVERVLSVLDGAVLVVSAVEGVQAQTRVLLRTLRRLRVPTLIFVNKIDRSGAAYEATLDNIHRKLTDASIAMGTVSAPGVRDAEFTPFQLGDNGFTEALADVLTVNDDELLAAFVDGEPAPERVWKSLAAQTQAGLVHPVYFGSAMTGSGVAALSRGITELLPPAVGAVDGEVSASVFKVDRGPSGQKLAYARIFAGQLRVRDKVRYGTGKSDKVTGLGLFADGTVSAAESVGAGRIALVTGLAEVNIGDAIGVPPSVRAKHHFAPPSLETVVVPVTESDKGRMHDALTILSEQDPLINLRRDDIRDETSVSLYGEVQKEVIEATLAEEFGVAVDFRESSTIHIERPVGTGRAYEAIQYGKPFLAGIGLLVEPAPVDSGVEFRLGFEQLGRLPLAFIKAIEETVYTTLAEGLYGWRVTDCVVTLYRSGYFPRMSKPHQKFDKSLSSTAGDFRNLTPLVLMDALRAATTRVYEPMHHFDLELPTDTFGAVMPVLSRLRAVVHTTTTHRDTYVLDGEIPAARVHELEQQLPALTSGEGMFAGAFDHYRRVLGEVPTRPRTDNDPLHRDEYMLRVQRRVRGL</sequence>
<dbReference type="Pfam" id="PF22042">
    <property type="entry name" value="EF-G_D2"/>
    <property type="match status" value="1"/>
</dbReference>
<keyword evidence="6" id="KW-1185">Reference proteome</keyword>
<dbReference type="InterPro" id="IPR005517">
    <property type="entry name" value="Transl_elong_EFG/EF2_IV"/>
</dbReference>
<dbReference type="Proteomes" id="UP000000844">
    <property type="component" value="Chromosome"/>
</dbReference>
<dbReference type="Gene3D" id="3.30.70.240">
    <property type="match status" value="1"/>
</dbReference>
<keyword evidence="2" id="KW-0648">Protein biosynthesis</keyword>
<dbReference type="InterPro" id="IPR053905">
    <property type="entry name" value="EF-G-like_DII"/>
</dbReference>
<dbReference type="InterPro" id="IPR005225">
    <property type="entry name" value="Small_GTP-bd"/>
</dbReference>
<dbReference type="AlphaFoldDB" id="D3PY86"/>
<dbReference type="Gene3D" id="2.40.30.10">
    <property type="entry name" value="Translation factors"/>
    <property type="match status" value="1"/>
</dbReference>
<dbReference type="Pfam" id="PF03764">
    <property type="entry name" value="EFG_IV"/>
    <property type="match status" value="1"/>
</dbReference>
<keyword evidence="3" id="KW-0342">GTP-binding</keyword>
<dbReference type="OrthoDB" id="9801472at2"/>
<dbReference type="RefSeq" id="WP_013017024.1">
    <property type="nucleotide sequence ID" value="NC_013947.1"/>
</dbReference>
<evidence type="ECO:0000313" key="5">
    <source>
        <dbReference type="EMBL" id="ADD41453.1"/>
    </source>
</evidence>
<dbReference type="GO" id="GO:0006412">
    <property type="term" value="P:translation"/>
    <property type="evidence" value="ECO:0007669"/>
    <property type="project" value="UniProtKB-KW"/>
</dbReference>
<dbReference type="EMBL" id="CP001778">
    <property type="protein sequence ID" value="ADD41453.1"/>
    <property type="molecule type" value="Genomic_DNA"/>
</dbReference>
<dbReference type="InterPro" id="IPR041095">
    <property type="entry name" value="EFG_II"/>
</dbReference>
<dbReference type="PROSITE" id="PS00301">
    <property type="entry name" value="G_TR_1"/>
    <property type="match status" value="1"/>
</dbReference>
<dbReference type="Pfam" id="PF14492">
    <property type="entry name" value="EFG_III"/>
    <property type="match status" value="1"/>
</dbReference>
<dbReference type="SUPFAM" id="SSF54211">
    <property type="entry name" value="Ribosomal protein S5 domain 2-like"/>
    <property type="match status" value="1"/>
</dbReference>
<dbReference type="SUPFAM" id="SSF54980">
    <property type="entry name" value="EF-G C-terminal domain-like"/>
    <property type="match status" value="2"/>
</dbReference>